<dbReference type="EMBL" id="HBEF01001476">
    <property type="protein sequence ID" value="CAD8328839.1"/>
    <property type="molecule type" value="Transcribed_RNA"/>
</dbReference>
<proteinExistence type="predicted"/>
<organism evidence="2">
    <name type="scientific">Craspedostauros australis</name>
    <dbReference type="NCBI Taxonomy" id="1486917"/>
    <lineage>
        <taxon>Eukaryota</taxon>
        <taxon>Sar</taxon>
        <taxon>Stramenopiles</taxon>
        <taxon>Ochrophyta</taxon>
        <taxon>Bacillariophyta</taxon>
        <taxon>Bacillariophyceae</taxon>
        <taxon>Bacillariophycidae</taxon>
        <taxon>Naviculales</taxon>
        <taxon>Naviculaceae</taxon>
        <taxon>Craspedostauros</taxon>
    </lineage>
</organism>
<evidence type="ECO:0000313" key="2">
    <source>
        <dbReference type="EMBL" id="CAD8328839.1"/>
    </source>
</evidence>
<gene>
    <name evidence="2" type="ORF">CAUS1442_LOCUS937</name>
</gene>
<feature type="region of interest" description="Disordered" evidence="1">
    <location>
        <begin position="150"/>
        <end position="191"/>
    </location>
</feature>
<protein>
    <submittedName>
        <fullName evidence="2">Uncharacterized protein</fullName>
    </submittedName>
</protein>
<name>A0A7R9ZKF3_9STRA</name>
<dbReference type="AlphaFoldDB" id="A0A7R9ZKF3"/>
<sequence length="301" mass="34618">MTLGVRRRSVSATKVSQGCRTSSHHHHQQLCPPPLPLIARTTRVSLSLCIHTNDSYFRPNHNYHTSRLVWICFIRTRRQHRPKRQSTRAPPLSPCLCLPCCGVCLFAHSLFQIVHLCVCRGSRSGNFADLLRTREYNLCAIRAPPEKTKRRHRQICQTAQRGRPHRHGGVQSVRQEDEEAKPNQKSHHQQARDRDLNIFIAAVHHNNAEESEAKQSKARAERQQPHWTVGSLHTCAYIHPTIHLARGHKRRPSLLAQHRFVRTQLVFLLLHCGRYSCLIVRSRESAGLIPPPTQEQPRQGH</sequence>
<accession>A0A7R9ZKF3</accession>
<reference evidence="2" key="1">
    <citation type="submission" date="2021-01" db="EMBL/GenBank/DDBJ databases">
        <authorList>
            <person name="Corre E."/>
            <person name="Pelletier E."/>
            <person name="Niang G."/>
            <person name="Scheremetjew M."/>
            <person name="Finn R."/>
            <person name="Kale V."/>
            <person name="Holt S."/>
            <person name="Cochrane G."/>
            <person name="Meng A."/>
            <person name="Brown T."/>
            <person name="Cohen L."/>
        </authorList>
    </citation>
    <scope>NUCLEOTIDE SEQUENCE</scope>
    <source>
        <strain evidence="2">CCMP3328</strain>
    </source>
</reference>
<feature type="compositionally biased region" description="Polar residues" evidence="1">
    <location>
        <begin position="10"/>
        <end position="21"/>
    </location>
</feature>
<evidence type="ECO:0000256" key="1">
    <source>
        <dbReference type="SAM" id="MobiDB-lite"/>
    </source>
</evidence>
<feature type="region of interest" description="Disordered" evidence="1">
    <location>
        <begin position="1"/>
        <end position="27"/>
    </location>
</feature>